<protein>
    <submittedName>
        <fullName evidence="3">Uncharacterized protein LOC105433129</fullName>
    </submittedName>
</protein>
<keyword evidence="2" id="KW-1185">Reference proteome</keyword>
<proteinExistence type="predicted"/>
<dbReference type="GeneID" id="105433129"/>
<name>A0A6I9WVD9_9HYME</name>
<dbReference type="AlphaFoldDB" id="A0A6I9WVD9"/>
<sequence length="218" mass="26007">MDCDESVMEGRKKQKNKPVDFTRELHTCLIRYYARLNKLDEKWKELSKSAERPLEGLANRTEQFRYVTNKVEGTEDYVNQEVRDRLIFKIFMGLEEEMTILLNILTQFNDANQDLKNYLVNLENARSKVSLEDEDMKELNEGTPWRPALNLLMQWAVEGFQFYHNMYLRINNCMKLVDYKKEETIDNLISSFTEDKRGRRNIDGIFIFTHFLAKETVH</sequence>
<evidence type="ECO:0000256" key="1">
    <source>
        <dbReference type="SAM" id="Coils"/>
    </source>
</evidence>
<gene>
    <name evidence="3" type="primary">LOC105433129</name>
</gene>
<keyword evidence="1" id="KW-0175">Coiled coil</keyword>
<dbReference type="InterPro" id="IPR029159">
    <property type="entry name" value="CA109-like"/>
</dbReference>
<dbReference type="Pfam" id="PF15011">
    <property type="entry name" value="CA109-like"/>
    <property type="match status" value="1"/>
</dbReference>
<dbReference type="OrthoDB" id="6605214at2759"/>
<dbReference type="KEGG" id="pbar:105433129"/>
<evidence type="ECO:0000313" key="2">
    <source>
        <dbReference type="Proteomes" id="UP000504615"/>
    </source>
</evidence>
<dbReference type="RefSeq" id="XP_011646566.1">
    <property type="nucleotide sequence ID" value="XM_011648264.2"/>
</dbReference>
<accession>A0A6I9WVD9</accession>
<reference evidence="3" key="1">
    <citation type="submission" date="2025-08" db="UniProtKB">
        <authorList>
            <consortium name="RefSeq"/>
        </authorList>
    </citation>
    <scope>IDENTIFICATION</scope>
</reference>
<organism evidence="2 3">
    <name type="scientific">Pogonomyrmex barbatus</name>
    <name type="common">red harvester ant</name>
    <dbReference type="NCBI Taxonomy" id="144034"/>
    <lineage>
        <taxon>Eukaryota</taxon>
        <taxon>Metazoa</taxon>
        <taxon>Ecdysozoa</taxon>
        <taxon>Arthropoda</taxon>
        <taxon>Hexapoda</taxon>
        <taxon>Insecta</taxon>
        <taxon>Pterygota</taxon>
        <taxon>Neoptera</taxon>
        <taxon>Endopterygota</taxon>
        <taxon>Hymenoptera</taxon>
        <taxon>Apocrita</taxon>
        <taxon>Aculeata</taxon>
        <taxon>Formicoidea</taxon>
        <taxon>Formicidae</taxon>
        <taxon>Myrmicinae</taxon>
        <taxon>Pogonomyrmex</taxon>
    </lineage>
</organism>
<feature type="coiled-coil region" evidence="1">
    <location>
        <begin position="105"/>
        <end position="142"/>
    </location>
</feature>
<dbReference type="Proteomes" id="UP000504615">
    <property type="component" value="Unplaced"/>
</dbReference>
<evidence type="ECO:0000313" key="3">
    <source>
        <dbReference type="RefSeq" id="XP_011646566.1"/>
    </source>
</evidence>